<dbReference type="Proteomes" id="UP000176420">
    <property type="component" value="Unassembled WGS sequence"/>
</dbReference>
<organism evidence="2 3">
    <name type="scientific">Candidatus Kerfeldbacteria bacterium RIFOXYB2_FULL_38_14</name>
    <dbReference type="NCBI Taxonomy" id="1798547"/>
    <lineage>
        <taxon>Bacteria</taxon>
        <taxon>Candidatus Kerfeldiibacteriota</taxon>
    </lineage>
</organism>
<proteinExistence type="predicted"/>
<dbReference type="Pfam" id="PF12647">
    <property type="entry name" value="RNHCP"/>
    <property type="match status" value="1"/>
</dbReference>
<dbReference type="InterPro" id="IPR024439">
    <property type="entry name" value="RNHCP"/>
</dbReference>
<gene>
    <name evidence="2" type="ORF">A2319_00155</name>
</gene>
<dbReference type="EMBL" id="MHKI01000014">
    <property type="protein sequence ID" value="OGY86941.1"/>
    <property type="molecule type" value="Genomic_DNA"/>
</dbReference>
<sequence>MSDRRFQRKIEDFVCEHCGAVVTGNGYRNHCPHCLYSKHVDVYPGDRLASCHGLMKVAEVFLKHGQYVLEHRCLVCGHKKRNKLQTDDDLKMLAKY</sequence>
<dbReference type="SUPFAM" id="SSF57802">
    <property type="entry name" value="Rubredoxin-like"/>
    <property type="match status" value="1"/>
</dbReference>
<name>A0A1G2BCR9_9BACT</name>
<dbReference type="AlphaFoldDB" id="A0A1G2BCR9"/>
<accession>A0A1G2BCR9</accession>
<protein>
    <recommendedName>
        <fullName evidence="1">RNHCP domain-containing protein</fullName>
    </recommendedName>
</protein>
<evidence type="ECO:0000313" key="2">
    <source>
        <dbReference type="EMBL" id="OGY86941.1"/>
    </source>
</evidence>
<feature type="domain" description="RNHCP" evidence="1">
    <location>
        <begin position="11"/>
        <end position="93"/>
    </location>
</feature>
<comment type="caution">
    <text evidence="2">The sequence shown here is derived from an EMBL/GenBank/DDBJ whole genome shotgun (WGS) entry which is preliminary data.</text>
</comment>
<evidence type="ECO:0000259" key="1">
    <source>
        <dbReference type="Pfam" id="PF12647"/>
    </source>
</evidence>
<reference evidence="2 3" key="1">
    <citation type="journal article" date="2016" name="Nat. Commun.">
        <title>Thousands of microbial genomes shed light on interconnected biogeochemical processes in an aquifer system.</title>
        <authorList>
            <person name="Anantharaman K."/>
            <person name="Brown C.T."/>
            <person name="Hug L.A."/>
            <person name="Sharon I."/>
            <person name="Castelle C.J."/>
            <person name="Probst A.J."/>
            <person name="Thomas B.C."/>
            <person name="Singh A."/>
            <person name="Wilkins M.J."/>
            <person name="Karaoz U."/>
            <person name="Brodie E.L."/>
            <person name="Williams K.H."/>
            <person name="Hubbard S.S."/>
            <person name="Banfield J.F."/>
        </authorList>
    </citation>
    <scope>NUCLEOTIDE SEQUENCE [LARGE SCALE GENOMIC DNA]</scope>
</reference>
<evidence type="ECO:0000313" key="3">
    <source>
        <dbReference type="Proteomes" id="UP000176420"/>
    </source>
</evidence>